<dbReference type="EMBL" id="RXLU01000231">
    <property type="protein sequence ID" value="RTQ64075.1"/>
    <property type="molecule type" value="Genomic_DNA"/>
</dbReference>
<reference evidence="3 4" key="1">
    <citation type="submission" date="2018-12" db="EMBL/GenBank/DDBJ databases">
        <title>Draft Genome Sequences Human Pathogenic Acinetobacter baumannii Strains.</title>
        <authorList>
            <person name="Madhi M."/>
            <person name="Ronco T."/>
            <person name="Olsen R.H."/>
            <person name="Hassani A."/>
        </authorList>
    </citation>
    <scope>NUCLEOTIDE SEQUENCE [LARGE SCALE GENOMIC DNA]</scope>
    <source>
        <strain evidence="3 4">AB3</strain>
    </source>
</reference>
<evidence type="ECO:0000313" key="3">
    <source>
        <dbReference type="EMBL" id="RTQ64075.1"/>
    </source>
</evidence>
<organism evidence="2 5">
    <name type="scientific">Acinetobacter baumannii</name>
    <dbReference type="NCBI Taxonomy" id="470"/>
    <lineage>
        <taxon>Bacteria</taxon>
        <taxon>Pseudomonadati</taxon>
        <taxon>Pseudomonadota</taxon>
        <taxon>Gammaproteobacteria</taxon>
        <taxon>Moraxellales</taxon>
        <taxon>Moraxellaceae</taxon>
        <taxon>Acinetobacter</taxon>
        <taxon>Acinetobacter calcoaceticus/baumannii complex</taxon>
    </lineage>
</organism>
<keyword evidence="1" id="KW-0812">Transmembrane</keyword>
<name>A0A3S0TVT8_ACIBA</name>
<feature type="transmembrane region" description="Helical" evidence="1">
    <location>
        <begin position="37"/>
        <end position="58"/>
    </location>
</feature>
<proteinExistence type="predicted"/>
<evidence type="ECO:0000256" key="1">
    <source>
        <dbReference type="SAM" id="Phobius"/>
    </source>
</evidence>
<dbReference type="EMBL" id="WIOC01000001">
    <property type="protein sequence ID" value="MQR47820.1"/>
    <property type="molecule type" value="Genomic_DNA"/>
</dbReference>
<evidence type="ECO:0000313" key="2">
    <source>
        <dbReference type="EMBL" id="MQR47820.1"/>
    </source>
</evidence>
<dbReference type="AlphaFoldDB" id="A0A3S0TVT8"/>
<dbReference type="RefSeq" id="WP_001047078.1">
    <property type="nucleotide sequence ID" value="NZ_CP043458.1"/>
</dbReference>
<keyword evidence="1" id="KW-1133">Transmembrane helix</keyword>
<evidence type="ECO:0000313" key="5">
    <source>
        <dbReference type="Proteomes" id="UP000461234"/>
    </source>
</evidence>
<gene>
    <name evidence="3" type="ORF">EJ062_20390</name>
    <name evidence="2" type="ORF">F2P40_00450</name>
</gene>
<evidence type="ECO:0000313" key="4">
    <source>
        <dbReference type="Proteomes" id="UP000268239"/>
    </source>
</evidence>
<keyword evidence="1" id="KW-0472">Membrane</keyword>
<dbReference type="Proteomes" id="UP000461234">
    <property type="component" value="Unassembled WGS sequence"/>
</dbReference>
<feature type="transmembrane region" description="Helical" evidence="1">
    <location>
        <begin position="70"/>
        <end position="90"/>
    </location>
</feature>
<dbReference type="Proteomes" id="UP000268239">
    <property type="component" value="Unassembled WGS sequence"/>
</dbReference>
<reference evidence="2 5" key="2">
    <citation type="submission" date="2019-10" db="EMBL/GenBank/DDBJ databases">
        <title>Genetic environment of the oxa23 gene and comparative analysis of carbapenem resistant Acinetobacter baumannii isolates belonging to global clone 1, lineage 2 recovered in a burns hospital outbreak in 2012-2013.</title>
        <authorList>
            <person name="Douraghi M."/>
            <person name="Aris P."/>
            <person name="Kenyon J."/>
            <person name="Hamidian M."/>
        </authorList>
    </citation>
    <scope>NUCLEOTIDE SEQUENCE [LARGE SCALE GENOMIC DNA]</scope>
    <source>
        <strain evidence="2 5">ABS103</strain>
    </source>
</reference>
<feature type="transmembrane region" description="Helical" evidence="1">
    <location>
        <begin position="12"/>
        <end position="31"/>
    </location>
</feature>
<protein>
    <submittedName>
        <fullName evidence="2">Uncharacterized protein</fullName>
    </submittedName>
</protein>
<feature type="transmembrane region" description="Helical" evidence="1">
    <location>
        <begin position="96"/>
        <end position="115"/>
    </location>
</feature>
<comment type="caution">
    <text evidence="2">The sequence shown here is derived from an EMBL/GenBank/DDBJ whole genome shotgun (WGS) entry which is preliminary data.</text>
</comment>
<accession>A0A3S0TVT8</accession>
<sequence length="121" mass="14162">MNLDYFGFGVTRFIIVFLIGSFFSLLLRFVFSFDSNSAIEVGTYLTYILFIYLGYIYTRKSTGLRYLNSFFLSFLVILIFIIICIAFGYFDLNSALRSLLLYLLLMQFGSLIFLIKTKFMK</sequence>